<dbReference type="SUPFAM" id="SSF51695">
    <property type="entry name" value="PLC-like phosphodiesterases"/>
    <property type="match status" value="1"/>
</dbReference>
<gene>
    <name evidence="2" type="primary">ugpQ</name>
    <name evidence="2" type="ORF">Q8947_07705</name>
</gene>
<keyword evidence="3" id="KW-1185">Reference proteome</keyword>
<dbReference type="PANTHER" id="PTHR46211">
    <property type="entry name" value="GLYCEROPHOSPHORYL DIESTER PHOSPHODIESTERASE"/>
    <property type="match status" value="1"/>
</dbReference>
<reference evidence="2 3" key="1">
    <citation type="submission" date="2023-08" db="EMBL/GenBank/DDBJ databases">
        <title>Alcaligenaceae gen. nov., a novel taxon isolated from the sludge of Yixing Pesticide Factory.</title>
        <authorList>
            <person name="Ruan L."/>
        </authorList>
    </citation>
    <scope>NUCLEOTIDE SEQUENCE [LARGE SCALE GENOMIC DNA]</scope>
    <source>
        <strain evidence="2 3">LG-2</strain>
    </source>
</reference>
<keyword evidence="2" id="KW-0378">Hydrolase</keyword>
<dbReference type="PROSITE" id="PS51704">
    <property type="entry name" value="GP_PDE"/>
    <property type="match status" value="1"/>
</dbReference>
<accession>A0ABU1D614</accession>
<dbReference type="NCBIfam" id="NF006989">
    <property type="entry name" value="PRK09454.1"/>
    <property type="match status" value="1"/>
</dbReference>
<evidence type="ECO:0000313" key="3">
    <source>
        <dbReference type="Proteomes" id="UP001232156"/>
    </source>
</evidence>
<evidence type="ECO:0000259" key="1">
    <source>
        <dbReference type="PROSITE" id="PS51704"/>
    </source>
</evidence>
<dbReference type="EMBL" id="JAUZQE010000014">
    <property type="protein sequence ID" value="MDR4125868.1"/>
    <property type="molecule type" value="Genomic_DNA"/>
</dbReference>
<dbReference type="RefSeq" id="WP_165276513.1">
    <property type="nucleotide sequence ID" value="NZ_JAUZQE010000014.1"/>
</dbReference>
<organism evidence="2 3">
    <name type="scientific">Yanghanlia caeni</name>
    <dbReference type="NCBI Taxonomy" id="3064283"/>
    <lineage>
        <taxon>Bacteria</taxon>
        <taxon>Pseudomonadati</taxon>
        <taxon>Pseudomonadota</taxon>
        <taxon>Betaproteobacteria</taxon>
        <taxon>Burkholderiales</taxon>
        <taxon>Alcaligenaceae</taxon>
        <taxon>Yanghanlia</taxon>
    </lineage>
</organism>
<dbReference type="PANTHER" id="PTHR46211:SF1">
    <property type="entry name" value="GLYCEROPHOSPHODIESTER PHOSPHODIESTERASE, CYTOPLASMIC"/>
    <property type="match status" value="1"/>
</dbReference>
<dbReference type="Pfam" id="PF03009">
    <property type="entry name" value="GDPD"/>
    <property type="match status" value="1"/>
</dbReference>
<name>A0ABU1D614_9BURK</name>
<dbReference type="Gene3D" id="3.20.20.190">
    <property type="entry name" value="Phosphatidylinositol (PI) phosphodiesterase"/>
    <property type="match status" value="1"/>
</dbReference>
<protein>
    <submittedName>
        <fullName evidence="2">Glycerophosphodiester phosphodiesterase</fullName>
        <ecNumber evidence="2">3.1.4.46</ecNumber>
    </submittedName>
</protein>
<evidence type="ECO:0000313" key="2">
    <source>
        <dbReference type="EMBL" id="MDR4125868.1"/>
    </source>
</evidence>
<dbReference type="Proteomes" id="UP001232156">
    <property type="component" value="Unassembled WGS sequence"/>
</dbReference>
<dbReference type="GO" id="GO:0008889">
    <property type="term" value="F:glycerophosphodiester phosphodiesterase activity"/>
    <property type="evidence" value="ECO:0007669"/>
    <property type="project" value="UniProtKB-EC"/>
</dbReference>
<dbReference type="InterPro" id="IPR017946">
    <property type="entry name" value="PLC-like_Pdiesterase_TIM-brl"/>
</dbReference>
<dbReference type="EC" id="3.1.4.46" evidence="2"/>
<sequence length="251" mass="27768">MRSTWPYPHWIAHRGGGRHAPENTLAAFRKGAACGFRMMEYDVKLTADDVPILLHDDTLERTSSGTGRAADFRYAELARFDFGSWHSLPYAGEPVATLHSVAAYTRAHGLHSNIEIKPSTGLEDHTGARIARYARELWHGAALPPLLSSFSEPALAAAAETAPELPRALLIEEDLPQDWRERLRRLGCGGLNLNTQYATRELVEEVRAEGVNLAVWTVNDPDRARELRAWGCNAIITDEIEALAGHAANDR</sequence>
<feature type="domain" description="GP-PDE" evidence="1">
    <location>
        <begin position="8"/>
        <end position="247"/>
    </location>
</feature>
<dbReference type="InterPro" id="IPR030395">
    <property type="entry name" value="GP_PDE_dom"/>
</dbReference>
<proteinExistence type="predicted"/>
<comment type="caution">
    <text evidence="2">The sequence shown here is derived from an EMBL/GenBank/DDBJ whole genome shotgun (WGS) entry which is preliminary data.</text>
</comment>